<feature type="compositionally biased region" description="Polar residues" evidence="1">
    <location>
        <begin position="14"/>
        <end position="23"/>
    </location>
</feature>
<protein>
    <submittedName>
        <fullName evidence="2">Uncharacterized protein</fullName>
    </submittedName>
</protein>
<name>A0A090CA80_PODAN</name>
<dbReference type="Proteomes" id="UP000001197">
    <property type="component" value="Chromosome 1"/>
</dbReference>
<feature type="region of interest" description="Disordered" evidence="1">
    <location>
        <begin position="14"/>
        <end position="37"/>
    </location>
</feature>
<proteinExistence type="predicted"/>
<accession>A0A090CA80</accession>
<evidence type="ECO:0000313" key="3">
    <source>
        <dbReference type="Proteomes" id="UP000001197"/>
    </source>
</evidence>
<dbReference type="AlphaFoldDB" id="A0A090CA80"/>
<dbReference type="EMBL" id="FO904936">
    <property type="protein sequence ID" value="CDP24041.1"/>
    <property type="molecule type" value="Genomic_DNA"/>
</dbReference>
<sequence length="122" mass="13844">MKIEVLRNAGVGVTFSSSHPKQQGTDHRHSLYSRSTKASDRHLCRQIESKRLLTVGHRGYRSSTRVGSVAPLGNTKEDDYYRNDSLKYCRHEEKKKKKIEILADRSRIYTGGGVASARLQIL</sequence>
<dbReference type="eggNOG" id="ENOG502T525">
    <property type="taxonomic scope" value="Eukaryota"/>
</dbReference>
<evidence type="ECO:0000256" key="1">
    <source>
        <dbReference type="SAM" id="MobiDB-lite"/>
    </source>
</evidence>
<reference evidence="3" key="2">
    <citation type="journal article" date="2014" name="Genetics">
        <title>Maintaining two mating types: Structure of the mating type locus and its role in heterokaryosis in Podospora anserina.</title>
        <authorList>
            <person name="Grognet P."/>
            <person name="Bidard F."/>
            <person name="Kuchly C."/>
            <person name="Tong L.C.H."/>
            <person name="Coppin E."/>
            <person name="Benkhali J.A."/>
            <person name="Couloux A."/>
            <person name="Wincker P."/>
            <person name="Debuchy R."/>
            <person name="Silar P."/>
        </authorList>
    </citation>
    <scope>GENOME REANNOTATION</scope>
    <source>
        <strain evidence="3">S / ATCC MYA-4624 / DSM 980 / FGSC 10383</strain>
    </source>
</reference>
<dbReference type="InParanoid" id="A0A090CA80"/>
<organism evidence="2 3">
    <name type="scientific">Podospora anserina (strain S / ATCC MYA-4624 / DSM 980 / FGSC 10383)</name>
    <name type="common">Pleurage anserina</name>
    <dbReference type="NCBI Taxonomy" id="515849"/>
    <lineage>
        <taxon>Eukaryota</taxon>
        <taxon>Fungi</taxon>
        <taxon>Dikarya</taxon>
        <taxon>Ascomycota</taxon>
        <taxon>Pezizomycotina</taxon>
        <taxon>Sordariomycetes</taxon>
        <taxon>Sordariomycetidae</taxon>
        <taxon>Sordariales</taxon>
        <taxon>Podosporaceae</taxon>
        <taxon>Podospora</taxon>
        <taxon>Podospora anserina</taxon>
    </lineage>
</organism>
<keyword evidence="3" id="KW-1185">Reference proteome</keyword>
<reference evidence="2 3" key="1">
    <citation type="journal article" date="2008" name="Genome Biol.">
        <title>The genome sequence of the model ascomycete fungus Podospora anserina.</title>
        <authorList>
            <person name="Espagne E."/>
            <person name="Lespinet O."/>
            <person name="Malagnac F."/>
            <person name="Da Silva C."/>
            <person name="Jaillon O."/>
            <person name="Porcel B.M."/>
            <person name="Couloux A."/>
            <person name="Aury J.-M."/>
            <person name="Segurens B."/>
            <person name="Poulain J."/>
            <person name="Anthouard V."/>
            <person name="Grossetete S."/>
            <person name="Khalili H."/>
            <person name="Coppin E."/>
            <person name="Dequard-Chablat M."/>
            <person name="Picard M."/>
            <person name="Contamine V."/>
            <person name="Arnaise S."/>
            <person name="Bourdais A."/>
            <person name="Berteaux-Lecellier V."/>
            <person name="Gautheret D."/>
            <person name="de Vries R.P."/>
            <person name="Battaglia E."/>
            <person name="Coutinho P.M."/>
            <person name="Danchin E.G.J."/>
            <person name="Henrissat B."/>
            <person name="El Khoury R."/>
            <person name="Sainsard-Chanet A."/>
            <person name="Boivin A."/>
            <person name="Pinan-Lucarre B."/>
            <person name="Sellem C.H."/>
            <person name="Debuchy R."/>
            <person name="Wincker P."/>
            <person name="Weissenbach J."/>
            <person name="Silar P."/>
        </authorList>
    </citation>
    <scope>NUCLEOTIDE SEQUENCE [LARGE SCALE GENOMIC DNA]</scope>
    <source>
        <strain evidence="3">S / ATCC MYA-4624 / DSM 980 / FGSC 10383</strain>
    </source>
</reference>
<evidence type="ECO:0000313" key="2">
    <source>
        <dbReference type="EMBL" id="CDP24041.1"/>
    </source>
</evidence>